<name>A0ABS0CLW7_9NOCA</name>
<evidence type="ECO:0000256" key="1">
    <source>
        <dbReference type="SAM" id="Phobius"/>
    </source>
</evidence>
<evidence type="ECO:0000313" key="2">
    <source>
        <dbReference type="EMBL" id="MBF6296808.1"/>
    </source>
</evidence>
<proteinExistence type="predicted"/>
<keyword evidence="1" id="KW-1133">Transmembrane helix</keyword>
<accession>A0ABS0CLW7</accession>
<sequence>MRARTFGFAVAAVSVGFLTLTHPEVVGFTVMLLGAVAFWRVSRRWGVRR</sequence>
<keyword evidence="1" id="KW-0812">Transmembrane</keyword>
<reference evidence="2 3" key="1">
    <citation type="submission" date="2020-10" db="EMBL/GenBank/DDBJ databases">
        <title>Identification of Nocardia species via Next-generation sequencing and recognition of intraspecies genetic diversity.</title>
        <authorList>
            <person name="Li P."/>
            <person name="Li P."/>
            <person name="Lu B."/>
        </authorList>
    </citation>
    <scope>NUCLEOTIDE SEQUENCE [LARGE SCALE GENOMIC DNA]</scope>
    <source>
        <strain evidence="2 3">BJ06-0157</strain>
    </source>
</reference>
<protein>
    <submittedName>
        <fullName evidence="2">Uncharacterized protein</fullName>
    </submittedName>
</protein>
<organism evidence="2 3">
    <name type="scientific">Nocardia amamiensis</name>
    <dbReference type="NCBI Taxonomy" id="404578"/>
    <lineage>
        <taxon>Bacteria</taxon>
        <taxon>Bacillati</taxon>
        <taxon>Actinomycetota</taxon>
        <taxon>Actinomycetes</taxon>
        <taxon>Mycobacteriales</taxon>
        <taxon>Nocardiaceae</taxon>
        <taxon>Nocardia</taxon>
    </lineage>
</organism>
<gene>
    <name evidence="2" type="ORF">IU459_04520</name>
</gene>
<evidence type="ECO:0000313" key="3">
    <source>
        <dbReference type="Proteomes" id="UP000702209"/>
    </source>
</evidence>
<feature type="transmembrane region" description="Helical" evidence="1">
    <location>
        <begin position="6"/>
        <end position="39"/>
    </location>
</feature>
<comment type="caution">
    <text evidence="2">The sequence shown here is derived from an EMBL/GenBank/DDBJ whole genome shotgun (WGS) entry which is preliminary data.</text>
</comment>
<keyword evidence="1" id="KW-0472">Membrane</keyword>
<dbReference type="RefSeq" id="WP_195128131.1">
    <property type="nucleotide sequence ID" value="NZ_JADLQX010000002.1"/>
</dbReference>
<dbReference type="EMBL" id="JADLQX010000002">
    <property type="protein sequence ID" value="MBF6296808.1"/>
    <property type="molecule type" value="Genomic_DNA"/>
</dbReference>
<dbReference type="Proteomes" id="UP000702209">
    <property type="component" value="Unassembled WGS sequence"/>
</dbReference>
<keyword evidence="3" id="KW-1185">Reference proteome</keyword>